<proteinExistence type="predicted"/>
<dbReference type="Proteomes" id="UP001529510">
    <property type="component" value="Unassembled WGS sequence"/>
</dbReference>
<dbReference type="AlphaFoldDB" id="A0ABD0RPZ0"/>
<comment type="caution">
    <text evidence="1">The sequence shown here is derived from an EMBL/GenBank/DDBJ whole genome shotgun (WGS) entry which is preliminary data.</text>
</comment>
<organism evidence="1 2">
    <name type="scientific">Cirrhinus mrigala</name>
    <name type="common">Mrigala</name>
    <dbReference type="NCBI Taxonomy" id="683832"/>
    <lineage>
        <taxon>Eukaryota</taxon>
        <taxon>Metazoa</taxon>
        <taxon>Chordata</taxon>
        <taxon>Craniata</taxon>
        <taxon>Vertebrata</taxon>
        <taxon>Euteleostomi</taxon>
        <taxon>Actinopterygii</taxon>
        <taxon>Neopterygii</taxon>
        <taxon>Teleostei</taxon>
        <taxon>Ostariophysi</taxon>
        <taxon>Cypriniformes</taxon>
        <taxon>Cyprinidae</taxon>
        <taxon>Labeoninae</taxon>
        <taxon>Labeonini</taxon>
        <taxon>Cirrhinus</taxon>
    </lineage>
</organism>
<name>A0ABD0RPZ0_CIRMR</name>
<dbReference type="EMBL" id="JAMKFB020000002">
    <property type="protein sequence ID" value="KAL0199908.1"/>
    <property type="molecule type" value="Genomic_DNA"/>
</dbReference>
<protein>
    <submittedName>
        <fullName evidence="1">Uncharacterized protein</fullName>
    </submittedName>
</protein>
<gene>
    <name evidence="1" type="ORF">M9458_003095</name>
</gene>
<feature type="non-terminal residue" evidence="1">
    <location>
        <position position="76"/>
    </location>
</feature>
<accession>A0ABD0RPZ0</accession>
<evidence type="ECO:0000313" key="1">
    <source>
        <dbReference type="EMBL" id="KAL0199908.1"/>
    </source>
</evidence>
<evidence type="ECO:0000313" key="2">
    <source>
        <dbReference type="Proteomes" id="UP001529510"/>
    </source>
</evidence>
<sequence>MTDLGASGKLLLGLLLLETWIGFIHTFIDLEPVLHETPLLKPKVVIAILARNSEHSLPYFLGCIERLDYPKDRISI</sequence>
<keyword evidence="2" id="KW-1185">Reference proteome</keyword>
<reference evidence="1 2" key="1">
    <citation type="submission" date="2024-05" db="EMBL/GenBank/DDBJ databases">
        <title>Genome sequencing and assembly of Indian major carp, Cirrhinus mrigala (Hamilton, 1822).</title>
        <authorList>
            <person name="Mohindra V."/>
            <person name="Chowdhury L.M."/>
            <person name="Lal K."/>
            <person name="Jena J.K."/>
        </authorList>
    </citation>
    <scope>NUCLEOTIDE SEQUENCE [LARGE SCALE GENOMIC DNA]</scope>
    <source>
        <strain evidence="1">CM1030</strain>
        <tissue evidence="1">Blood</tissue>
    </source>
</reference>